<evidence type="ECO:0000313" key="18">
    <source>
        <dbReference type="EnsemblPlants" id="AET00044"/>
    </source>
</evidence>
<dbReference type="InterPro" id="IPR032675">
    <property type="entry name" value="LRR_dom_sf"/>
</dbReference>
<dbReference type="eggNOG" id="ENOG502QUCK">
    <property type="taxonomic scope" value="Eukaryota"/>
</dbReference>
<evidence type="ECO:0000256" key="8">
    <source>
        <dbReference type="ARBA" id="ARBA00022840"/>
    </source>
</evidence>
<dbReference type="PANTHER" id="PTHR48003:SF3">
    <property type="entry name" value="LEUCINE-RICH REPEAT PROTEIN KINASE FAMILY PROTEIN"/>
    <property type="match status" value="1"/>
</dbReference>
<evidence type="ECO:0000259" key="15">
    <source>
        <dbReference type="PROSITE" id="PS50011"/>
    </source>
</evidence>
<dbReference type="EnsemblPlants" id="AET00044">
    <property type="protein sequence ID" value="AET00044"/>
    <property type="gene ID" value="MTR_5g087780"/>
</dbReference>
<dbReference type="EMBL" id="CM001221">
    <property type="protein sequence ID" value="AET00044.2"/>
    <property type="molecule type" value="Genomic_DNA"/>
</dbReference>
<feature type="compositionally biased region" description="Polar residues" evidence="12">
    <location>
        <begin position="655"/>
        <end position="678"/>
    </location>
</feature>
<dbReference type="FunFam" id="3.30.200.20:FF:000486">
    <property type="entry name" value="Leucine-rich repeat receptor-like protein kinase"/>
    <property type="match status" value="1"/>
</dbReference>
<evidence type="ECO:0000256" key="4">
    <source>
        <dbReference type="ARBA" id="ARBA00022692"/>
    </source>
</evidence>
<dbReference type="GO" id="GO:0005524">
    <property type="term" value="F:ATP binding"/>
    <property type="evidence" value="ECO:0007669"/>
    <property type="project" value="UniProtKB-KW"/>
</dbReference>
<dbReference type="InterPro" id="IPR011009">
    <property type="entry name" value="Kinase-like_dom_sf"/>
</dbReference>
<reference evidence="16 19" key="1">
    <citation type="journal article" date="2011" name="Nature">
        <title>The Medicago genome provides insight into the evolution of rhizobial symbioses.</title>
        <authorList>
            <person name="Young N.D."/>
            <person name="Debelle F."/>
            <person name="Oldroyd G.E."/>
            <person name="Geurts R."/>
            <person name="Cannon S.B."/>
            <person name="Udvardi M.K."/>
            <person name="Benedito V.A."/>
            <person name="Mayer K.F."/>
            <person name="Gouzy J."/>
            <person name="Schoof H."/>
            <person name="Van de Peer Y."/>
            <person name="Proost S."/>
            <person name="Cook D.R."/>
            <person name="Meyers B.C."/>
            <person name="Spannagl M."/>
            <person name="Cheung F."/>
            <person name="De Mita S."/>
            <person name="Krishnakumar V."/>
            <person name="Gundlach H."/>
            <person name="Zhou S."/>
            <person name="Mudge J."/>
            <person name="Bharti A.K."/>
            <person name="Murray J.D."/>
            <person name="Naoumkina M.A."/>
            <person name="Rosen B."/>
            <person name="Silverstein K.A."/>
            <person name="Tang H."/>
            <person name="Rombauts S."/>
            <person name="Zhao P.X."/>
            <person name="Zhou P."/>
            <person name="Barbe V."/>
            <person name="Bardou P."/>
            <person name="Bechner M."/>
            <person name="Bellec A."/>
            <person name="Berger A."/>
            <person name="Berges H."/>
            <person name="Bidwell S."/>
            <person name="Bisseling T."/>
            <person name="Choisne N."/>
            <person name="Couloux A."/>
            <person name="Denny R."/>
            <person name="Deshpande S."/>
            <person name="Dai X."/>
            <person name="Doyle J.J."/>
            <person name="Dudez A.M."/>
            <person name="Farmer A.D."/>
            <person name="Fouteau S."/>
            <person name="Franken C."/>
            <person name="Gibelin C."/>
            <person name="Gish J."/>
            <person name="Goldstein S."/>
            <person name="Gonzalez A.J."/>
            <person name="Green P.J."/>
            <person name="Hallab A."/>
            <person name="Hartog M."/>
            <person name="Hua A."/>
            <person name="Humphray S.J."/>
            <person name="Jeong D.H."/>
            <person name="Jing Y."/>
            <person name="Jocker A."/>
            <person name="Kenton S.M."/>
            <person name="Kim D.J."/>
            <person name="Klee K."/>
            <person name="Lai H."/>
            <person name="Lang C."/>
            <person name="Lin S."/>
            <person name="Macmil S.L."/>
            <person name="Magdelenat G."/>
            <person name="Matthews L."/>
            <person name="McCorrison J."/>
            <person name="Monaghan E.L."/>
            <person name="Mun J.H."/>
            <person name="Najar F.Z."/>
            <person name="Nicholson C."/>
            <person name="Noirot C."/>
            <person name="O'Bleness M."/>
            <person name="Paule C.R."/>
            <person name="Poulain J."/>
            <person name="Prion F."/>
            <person name="Qin B."/>
            <person name="Qu C."/>
            <person name="Retzel E.F."/>
            <person name="Riddle C."/>
            <person name="Sallet E."/>
            <person name="Samain S."/>
            <person name="Samson N."/>
            <person name="Sanders I."/>
            <person name="Saurat O."/>
            <person name="Scarpelli C."/>
            <person name="Schiex T."/>
            <person name="Segurens B."/>
            <person name="Severin A.J."/>
            <person name="Sherrier D.J."/>
            <person name="Shi R."/>
            <person name="Sims S."/>
            <person name="Singer S.R."/>
            <person name="Sinharoy S."/>
            <person name="Sterck L."/>
            <person name="Viollet A."/>
            <person name="Wang B.B."/>
            <person name="Wang K."/>
            <person name="Wang M."/>
            <person name="Wang X."/>
            <person name="Warfsmann J."/>
            <person name="Weissenbach J."/>
            <person name="White D.D."/>
            <person name="White J.D."/>
            <person name="Wiley G.B."/>
            <person name="Wincker P."/>
            <person name="Xing Y."/>
            <person name="Yang L."/>
            <person name="Yao Z."/>
            <person name="Ying F."/>
            <person name="Zhai J."/>
            <person name="Zhou L."/>
            <person name="Zuber A."/>
            <person name="Denarie J."/>
            <person name="Dixon R.A."/>
            <person name="May G.D."/>
            <person name="Schwartz D.C."/>
            <person name="Rogers J."/>
            <person name="Quetier F."/>
            <person name="Town C.D."/>
            <person name="Roe B.A."/>
        </authorList>
    </citation>
    <scope>NUCLEOTIDE SEQUENCE [LARGE SCALE GENOMIC DNA]</scope>
    <source>
        <strain evidence="16">A17</strain>
        <strain evidence="18 19">cv. Jemalong A17</strain>
    </source>
</reference>
<dbReference type="PRINTS" id="PR00019">
    <property type="entry name" value="LEURICHRPT"/>
</dbReference>
<feature type="region of interest" description="Disordered" evidence="12">
    <location>
        <begin position="597"/>
        <end position="685"/>
    </location>
</feature>
<feature type="compositionally biased region" description="Basic and acidic residues" evidence="12">
    <location>
        <begin position="645"/>
        <end position="654"/>
    </location>
</feature>
<dbReference type="PROSITE" id="PS50011">
    <property type="entry name" value="PROTEIN_KINASE_DOM"/>
    <property type="match status" value="1"/>
</dbReference>
<organism evidence="16 19">
    <name type="scientific">Medicago truncatula</name>
    <name type="common">Barrel medic</name>
    <name type="synonym">Medicago tribuloides</name>
    <dbReference type="NCBI Taxonomy" id="3880"/>
    <lineage>
        <taxon>Eukaryota</taxon>
        <taxon>Viridiplantae</taxon>
        <taxon>Streptophyta</taxon>
        <taxon>Embryophyta</taxon>
        <taxon>Tracheophyta</taxon>
        <taxon>Spermatophyta</taxon>
        <taxon>Magnoliopsida</taxon>
        <taxon>eudicotyledons</taxon>
        <taxon>Gunneridae</taxon>
        <taxon>Pentapetalae</taxon>
        <taxon>rosids</taxon>
        <taxon>fabids</taxon>
        <taxon>Fabales</taxon>
        <taxon>Fabaceae</taxon>
        <taxon>Papilionoideae</taxon>
        <taxon>50 kb inversion clade</taxon>
        <taxon>NPAAA clade</taxon>
        <taxon>Hologalegina</taxon>
        <taxon>IRL clade</taxon>
        <taxon>Trifolieae</taxon>
        <taxon>Medicago</taxon>
    </lineage>
</organism>
<evidence type="ECO:0000256" key="12">
    <source>
        <dbReference type="SAM" id="MobiDB-lite"/>
    </source>
</evidence>
<keyword evidence="9 13" id="KW-1133">Transmembrane helix</keyword>
<reference evidence="17" key="4">
    <citation type="journal article" date="2018" name="Nat. Plants">
        <title>Whole-genome landscape of Medicago truncatula symbiotic genes.</title>
        <authorList>
            <person name="Pecrix Y."/>
            <person name="Gamas P."/>
            <person name="Carrere S."/>
        </authorList>
    </citation>
    <scope>NUCLEOTIDE SEQUENCE</scope>
    <source>
        <tissue evidence="17">Leaves</tissue>
    </source>
</reference>
<keyword evidence="10 13" id="KW-0472">Membrane</keyword>
<evidence type="ECO:0000256" key="3">
    <source>
        <dbReference type="ARBA" id="ARBA00022614"/>
    </source>
</evidence>
<dbReference type="Pfam" id="PF07714">
    <property type="entry name" value="PK_Tyr_Ser-Thr"/>
    <property type="match status" value="1"/>
</dbReference>
<evidence type="ECO:0000256" key="2">
    <source>
        <dbReference type="ARBA" id="ARBA00022553"/>
    </source>
</evidence>
<feature type="chain" id="PRO_5014573312" evidence="14">
    <location>
        <begin position="18"/>
        <end position="995"/>
    </location>
</feature>
<reference evidence="16 19" key="2">
    <citation type="journal article" date="2014" name="BMC Genomics">
        <title>An improved genome release (version Mt4.0) for the model legume Medicago truncatula.</title>
        <authorList>
            <person name="Tang H."/>
            <person name="Krishnakumar V."/>
            <person name="Bidwell S."/>
            <person name="Rosen B."/>
            <person name="Chan A."/>
            <person name="Zhou S."/>
            <person name="Gentzbittel L."/>
            <person name="Childs K.L."/>
            <person name="Yandell M."/>
            <person name="Gundlach H."/>
            <person name="Mayer K.F."/>
            <person name="Schwartz D.C."/>
            <person name="Town C.D."/>
        </authorList>
    </citation>
    <scope>GENOME REANNOTATION</scope>
    <source>
        <strain evidence="18 19">cv. Jemalong A17</strain>
    </source>
</reference>
<dbReference type="PaxDb" id="3880-AET00044"/>
<dbReference type="InterPro" id="IPR000719">
    <property type="entry name" value="Prot_kinase_dom"/>
</dbReference>
<dbReference type="PANTHER" id="PTHR48003">
    <property type="entry name" value="OS07G0626500 PROTEIN"/>
    <property type="match status" value="1"/>
</dbReference>
<gene>
    <name evidence="18" type="primary">11429670</name>
    <name evidence="16" type="ordered locus">MTR_5g087780</name>
    <name evidence="17" type="ORF">MtrunA17_Chr5g0440581</name>
</gene>
<keyword evidence="7" id="KW-0547">Nucleotide-binding</keyword>
<sequence length="995" mass="109826">MQAIWLMLLLLVNTAFGNRDIDALLELKKGIQNDPFGLVLNSWDSKSLESNGCPQNWYGILCSEGNVISITLDNASLVGEFNFLAISNLPMLHNLSVVNNHFTGSMLHISPMKSLKFLDLSLNKFNGSLPPSFVELRSLVYLNLSLNEFSGTVPNVFHKLDQLEYLDFHSNSFSGDIMEIFYQMGSVLHVDLSNNKFSGALDLGLGDVSFLFSIQHLNVSHNSLVGELFAHDGMPYLDNLEVFDASNNQLVGNIPSFTFVVSLRILRLACNQLTGSLPETLLKESSMMLSELDLSQNKLEGFIGSITSMTLRKLNISSNKLSGPLPLKVSHCAIIDLSNNMLSGNLSRIKYWGNYVEVIQLSKNSLSGTLPNETSQLLRLTSLKVSNNSLEGFLPPVLGTYPELKEIDLSLNRLSGFLLPTLFASTKLTNLNLSNNMFSGPIPFELQLPNNLLVSAENFSLMYLDLSNNNLSGILSSKIKELHNLVYLNLCNNKLEGTIPNDLPDELRELNVSFNNFSGVVPDNLSQFPESAFHPGNTMLIFPNSHLSPKDSSNSNLGSRSHEKTFTRSVLITCIVTGVFVIAIMAAMIYYRIHQKKGSTSKQDATTSDIIQESTSPSKRRNLESLPPSQSEDTGNINPTVQNPKDPEFIKNEEGTSSPMSIISASNPSPSTSHQFENPGSLEVSSPDKLVGDLHLFDGSLMLTAEELSCAPAEVVGRSCHGTLYKATLESGHVLAVKWLREGITKGKKELAREIKKLGTIKHPNLVSFLGCYLGPKEHERLIVSNYMNAHSLDIYLHEADKRNLHPLSLDERLRVAVEVARCLLYLHTEKAIPHGNLKSTNILLETPNRNVLLTDYSLHRILTAAGTSEQVLNAGALGYRPPEFTRSTKPCPSLKSDVYAFGVVLLELLTGRKSGEVVSGIPGMAELTDWVRFLAEHGRSNQCFENSLVDNDNGEDSYRILDDMLKVAIRCTLSASERPDMKTVFDDLSTIKES</sequence>
<dbReference type="InterPro" id="IPR001245">
    <property type="entry name" value="Ser-Thr/Tyr_kinase_cat_dom"/>
</dbReference>
<dbReference type="Gene3D" id="3.80.10.10">
    <property type="entry name" value="Ribonuclease Inhibitor"/>
    <property type="match status" value="4"/>
</dbReference>
<evidence type="ECO:0000313" key="16">
    <source>
        <dbReference type="EMBL" id="AET00044.2"/>
    </source>
</evidence>
<keyword evidence="19" id="KW-1185">Reference proteome</keyword>
<dbReference type="AlphaFoldDB" id="G7K2X9"/>
<evidence type="ECO:0000256" key="14">
    <source>
        <dbReference type="SAM" id="SignalP"/>
    </source>
</evidence>
<evidence type="ECO:0000313" key="17">
    <source>
        <dbReference type="EMBL" id="RHN57456.1"/>
    </source>
</evidence>
<feature type="domain" description="Protein kinase" evidence="15">
    <location>
        <begin position="710"/>
        <end position="992"/>
    </location>
</feature>
<feature type="compositionally biased region" description="Polar residues" evidence="12">
    <location>
        <begin position="600"/>
        <end position="617"/>
    </location>
</feature>
<accession>G7K2X9</accession>
<name>G7K2X9_MEDTR</name>
<dbReference type="Gene3D" id="1.10.510.10">
    <property type="entry name" value="Transferase(Phosphotransferase) domain 1"/>
    <property type="match status" value="1"/>
</dbReference>
<dbReference type="Proteomes" id="UP000002051">
    <property type="component" value="Chromosome 5"/>
</dbReference>
<dbReference type="SMART" id="SM00364">
    <property type="entry name" value="LRR_BAC"/>
    <property type="match status" value="4"/>
</dbReference>
<protein>
    <submittedName>
        <fullName evidence="16">LRR receptor-like kinase family protein</fullName>
    </submittedName>
</protein>
<dbReference type="Proteomes" id="UP000265566">
    <property type="component" value="Chromosome 5"/>
</dbReference>
<proteinExistence type="predicted"/>
<dbReference type="Pfam" id="PF00560">
    <property type="entry name" value="LRR_1"/>
    <property type="match status" value="9"/>
</dbReference>
<dbReference type="GO" id="GO:0004672">
    <property type="term" value="F:protein kinase activity"/>
    <property type="evidence" value="ECO:0000318"/>
    <property type="project" value="GO_Central"/>
</dbReference>
<evidence type="ECO:0000256" key="7">
    <source>
        <dbReference type="ARBA" id="ARBA00022741"/>
    </source>
</evidence>
<dbReference type="OrthoDB" id="4062651at2759"/>
<dbReference type="FunFam" id="3.80.10.10:FF:000095">
    <property type="entry name" value="LRR receptor-like serine/threonine-protein kinase GSO1"/>
    <property type="match status" value="1"/>
</dbReference>
<keyword evidence="6" id="KW-0677">Repeat</keyword>
<keyword evidence="8" id="KW-0067">ATP-binding</keyword>
<keyword evidence="11 16" id="KW-0675">Receptor</keyword>
<dbReference type="GO" id="GO:0005886">
    <property type="term" value="C:plasma membrane"/>
    <property type="evidence" value="ECO:0000318"/>
    <property type="project" value="GO_Central"/>
</dbReference>
<evidence type="ECO:0000256" key="13">
    <source>
        <dbReference type="SAM" id="Phobius"/>
    </source>
</evidence>
<dbReference type="SUPFAM" id="SSF52058">
    <property type="entry name" value="L domain-like"/>
    <property type="match status" value="2"/>
</dbReference>
<dbReference type="Pfam" id="PF08263">
    <property type="entry name" value="LRRNT_2"/>
    <property type="match status" value="1"/>
</dbReference>
<evidence type="ECO:0000256" key="11">
    <source>
        <dbReference type="ARBA" id="ARBA00023170"/>
    </source>
</evidence>
<evidence type="ECO:0000256" key="5">
    <source>
        <dbReference type="ARBA" id="ARBA00022729"/>
    </source>
</evidence>
<dbReference type="InterPro" id="IPR053059">
    <property type="entry name" value="Inactive_SerThr-Kinase_ABA"/>
</dbReference>
<dbReference type="Gramene" id="rna33002">
    <property type="protein sequence ID" value="RHN57456.1"/>
    <property type="gene ID" value="gene33002"/>
</dbReference>
<evidence type="ECO:0000256" key="6">
    <source>
        <dbReference type="ARBA" id="ARBA00022737"/>
    </source>
</evidence>
<feature type="compositionally biased region" description="Polar residues" evidence="12">
    <location>
        <begin position="627"/>
        <end position="643"/>
    </location>
</feature>
<dbReference type="HOGENOM" id="CLU_000288_22_1_1"/>
<feature type="transmembrane region" description="Helical" evidence="13">
    <location>
        <begin position="570"/>
        <end position="593"/>
    </location>
</feature>
<evidence type="ECO:0000313" key="19">
    <source>
        <dbReference type="Proteomes" id="UP000002051"/>
    </source>
</evidence>
<accession>A0A0C3XSQ5</accession>
<dbReference type="EMBL" id="PSQE01000005">
    <property type="protein sequence ID" value="RHN57456.1"/>
    <property type="molecule type" value="Genomic_DNA"/>
</dbReference>
<evidence type="ECO:0000256" key="9">
    <source>
        <dbReference type="ARBA" id="ARBA00022989"/>
    </source>
</evidence>
<keyword evidence="5 14" id="KW-0732">Signal</keyword>
<evidence type="ECO:0000256" key="10">
    <source>
        <dbReference type="ARBA" id="ARBA00023136"/>
    </source>
</evidence>
<keyword evidence="4 13" id="KW-0812">Transmembrane</keyword>
<keyword evidence="2" id="KW-0597">Phosphoprotein</keyword>
<keyword evidence="17" id="KW-0808">Transferase</keyword>
<dbReference type="KEGG" id="mtr:11429670"/>
<keyword evidence="16" id="KW-0418">Kinase</keyword>
<dbReference type="Gene3D" id="3.30.200.20">
    <property type="entry name" value="Phosphorylase Kinase, domain 1"/>
    <property type="match status" value="1"/>
</dbReference>
<feature type="signal peptide" evidence="14">
    <location>
        <begin position="1"/>
        <end position="17"/>
    </location>
</feature>
<dbReference type="InterPro" id="IPR013210">
    <property type="entry name" value="LRR_N_plant-typ"/>
</dbReference>
<evidence type="ECO:0000256" key="1">
    <source>
        <dbReference type="ARBA" id="ARBA00004167"/>
    </source>
</evidence>
<keyword evidence="3" id="KW-0433">Leucine-rich repeat</keyword>
<comment type="subcellular location">
    <subcellularLocation>
        <location evidence="1">Membrane</location>
        <topology evidence="1">Single-pass membrane protein</topology>
    </subcellularLocation>
</comment>
<dbReference type="InterPro" id="IPR001611">
    <property type="entry name" value="Leu-rich_rpt"/>
</dbReference>
<dbReference type="SUPFAM" id="SSF56112">
    <property type="entry name" value="Protein kinase-like (PK-like)"/>
    <property type="match status" value="1"/>
</dbReference>
<reference evidence="18" key="3">
    <citation type="submission" date="2015-04" db="UniProtKB">
        <authorList>
            <consortium name="EnsemblPlants"/>
        </authorList>
    </citation>
    <scope>IDENTIFICATION</scope>
    <source>
        <strain evidence="18">cv. Jemalong A17</strain>
    </source>
</reference>